<evidence type="ECO:0000313" key="3">
    <source>
        <dbReference type="Proteomes" id="UP000019102"/>
    </source>
</evidence>
<keyword evidence="3" id="KW-1185">Reference proteome</keyword>
<evidence type="ECO:0000256" key="1">
    <source>
        <dbReference type="SAM" id="Phobius"/>
    </source>
</evidence>
<feature type="transmembrane region" description="Helical" evidence="1">
    <location>
        <begin position="49"/>
        <end position="67"/>
    </location>
</feature>
<sequence>MSEFILERNKTMYFDYFKVDKKQFFIKRILLILLFTIVYTLVYLQQQNILMLIGYPIAILAAYKLPYFQLISRKNKRDIINQYAFPTFLRYFVSLIETQGNVYKTLRAIVPYMHEPLKEKVQELVVKLEKDEESQRDAFMEFADYINSSDARMIIGIIYEFHQEGINKNDLKELESVVNELQNNKVNDLIEYKVNGMEKHATPIMIYALAYILGFAGIVMMVYFTSVNSLM</sequence>
<organism evidence="2 3">
    <name type="scientific">Gracilibacillus boraciitolerans JCM 21714</name>
    <dbReference type="NCBI Taxonomy" id="1298598"/>
    <lineage>
        <taxon>Bacteria</taxon>
        <taxon>Bacillati</taxon>
        <taxon>Bacillota</taxon>
        <taxon>Bacilli</taxon>
        <taxon>Bacillales</taxon>
        <taxon>Bacillaceae</taxon>
        <taxon>Gracilibacillus</taxon>
    </lineage>
</organism>
<dbReference type="RefSeq" id="WP_035723173.1">
    <property type="nucleotide sequence ID" value="NZ_BAVS01000009.1"/>
</dbReference>
<keyword evidence="1" id="KW-1133">Transmembrane helix</keyword>
<evidence type="ECO:0008006" key="4">
    <source>
        <dbReference type="Google" id="ProtNLM"/>
    </source>
</evidence>
<reference evidence="2 3" key="1">
    <citation type="journal article" date="2014" name="Genome Announc.">
        <title>Draft Genome Sequence of the Boron-Tolerant and Moderately Halotolerant Bacterium Gracilibacillus boraciitolerans JCM 21714T.</title>
        <authorList>
            <person name="Ahmed I."/>
            <person name="Oshima K."/>
            <person name="Suda W."/>
            <person name="Kitamura K."/>
            <person name="Iida T."/>
            <person name="Ohmori Y."/>
            <person name="Fujiwara T."/>
            <person name="Hattori M."/>
            <person name="Ohkuma M."/>
        </authorList>
    </citation>
    <scope>NUCLEOTIDE SEQUENCE [LARGE SCALE GENOMIC DNA]</scope>
    <source>
        <strain evidence="2 3">JCM 21714</strain>
    </source>
</reference>
<dbReference type="EMBL" id="BAVS01000009">
    <property type="protein sequence ID" value="GAE93082.1"/>
    <property type="molecule type" value="Genomic_DNA"/>
</dbReference>
<gene>
    <name evidence="2" type="ORF">JCM21714_2119</name>
</gene>
<evidence type="ECO:0000313" key="2">
    <source>
        <dbReference type="EMBL" id="GAE93082.1"/>
    </source>
</evidence>
<feature type="transmembrane region" description="Helical" evidence="1">
    <location>
        <begin position="25"/>
        <end position="43"/>
    </location>
</feature>
<feature type="transmembrane region" description="Helical" evidence="1">
    <location>
        <begin position="204"/>
        <end position="224"/>
    </location>
</feature>
<dbReference type="AlphaFoldDB" id="W4VIP5"/>
<protein>
    <recommendedName>
        <fullName evidence="4">Flagellar assembly protein FlaJ</fullName>
    </recommendedName>
</protein>
<name>W4VIP5_9BACI</name>
<dbReference type="Proteomes" id="UP000019102">
    <property type="component" value="Unassembled WGS sequence"/>
</dbReference>
<accession>W4VIP5</accession>
<keyword evidence="1" id="KW-0812">Transmembrane</keyword>
<comment type="caution">
    <text evidence="2">The sequence shown here is derived from an EMBL/GenBank/DDBJ whole genome shotgun (WGS) entry which is preliminary data.</text>
</comment>
<keyword evidence="1" id="KW-0472">Membrane</keyword>
<dbReference type="eggNOG" id="ENOG5031XBB">
    <property type="taxonomic scope" value="Bacteria"/>
</dbReference>
<dbReference type="STRING" id="1298598.JCM21714_2119"/>
<dbReference type="OrthoDB" id="2903882at2"/>
<proteinExistence type="predicted"/>